<evidence type="ECO:0000256" key="10">
    <source>
        <dbReference type="ARBA" id="ARBA00023136"/>
    </source>
</evidence>
<dbReference type="PROSITE" id="PS50893">
    <property type="entry name" value="ABC_TRANSPORTER_2"/>
    <property type="match status" value="2"/>
</dbReference>
<dbReference type="Proteomes" id="UP000087766">
    <property type="component" value="Chromosome 5"/>
</dbReference>
<dbReference type="Pfam" id="PF00664">
    <property type="entry name" value="ABC_membrane"/>
    <property type="match status" value="2"/>
</dbReference>
<dbReference type="PANTHER" id="PTHR24223">
    <property type="entry name" value="ATP-BINDING CASSETTE SUB-FAMILY C"/>
    <property type="match status" value="1"/>
</dbReference>
<reference evidence="17" key="2">
    <citation type="submission" date="2025-08" db="UniProtKB">
        <authorList>
            <consortium name="RefSeq"/>
        </authorList>
    </citation>
    <scope>IDENTIFICATION</scope>
    <source>
        <tissue evidence="17">Leaf</tissue>
    </source>
</reference>
<dbReference type="CDD" id="cd18580">
    <property type="entry name" value="ABC_6TM_ABCC_D2"/>
    <property type="match status" value="1"/>
</dbReference>
<reference evidence="16" key="1">
    <citation type="journal article" date="2014" name="Nat. Commun.">
        <title>Genome sequence of mungbean and insights into evolution within Vigna species.</title>
        <authorList>
            <person name="Kang Y.J."/>
            <person name="Kim S.K."/>
            <person name="Kim M.Y."/>
            <person name="Lestari P."/>
            <person name="Kim K.H."/>
            <person name="Ha B.K."/>
            <person name="Jun T.H."/>
            <person name="Hwang W.J."/>
            <person name="Lee T."/>
            <person name="Lee J."/>
            <person name="Shim S."/>
            <person name="Yoon M.Y."/>
            <person name="Jang Y.E."/>
            <person name="Han K.S."/>
            <person name="Taeprayoon P."/>
            <person name="Yoon N."/>
            <person name="Somta P."/>
            <person name="Tanya P."/>
            <person name="Kim K.S."/>
            <person name="Gwag J.G."/>
            <person name="Moon J.K."/>
            <person name="Lee Y.H."/>
            <person name="Park B.S."/>
            <person name="Bombarely A."/>
            <person name="Doyle J.J."/>
            <person name="Jackson S.A."/>
            <person name="Schafleitner R."/>
            <person name="Srinives P."/>
            <person name="Varshney R.K."/>
            <person name="Lee S.H."/>
        </authorList>
    </citation>
    <scope>NUCLEOTIDE SEQUENCE [LARGE SCALE GENOMIC DNA]</scope>
    <source>
        <strain evidence="16">cv. VC1973A</strain>
    </source>
</reference>
<dbReference type="GO" id="GO:0008559">
    <property type="term" value="F:ABC-type xenobiotic transporter activity"/>
    <property type="evidence" value="ECO:0007669"/>
    <property type="project" value="UniProtKB-EC"/>
</dbReference>
<keyword evidence="6" id="KW-0547">Nucleotide-binding</keyword>
<dbReference type="FunFam" id="3.40.50.300:FF:001048">
    <property type="entry name" value="ABC transporter C family member 4"/>
    <property type="match status" value="1"/>
</dbReference>
<feature type="transmembrane region" description="Helical" evidence="13">
    <location>
        <begin position="951"/>
        <end position="973"/>
    </location>
</feature>
<dbReference type="PROSITE" id="PS00211">
    <property type="entry name" value="ABC_TRANSPORTER_1"/>
    <property type="match status" value="1"/>
</dbReference>
<evidence type="ECO:0000313" key="17">
    <source>
        <dbReference type="RefSeq" id="XP_022636112.1"/>
    </source>
</evidence>
<evidence type="ECO:0000259" key="14">
    <source>
        <dbReference type="PROSITE" id="PS50893"/>
    </source>
</evidence>
<dbReference type="Pfam" id="PF00005">
    <property type="entry name" value="ABC_tran"/>
    <property type="match status" value="2"/>
</dbReference>
<feature type="transmembrane region" description="Helical" evidence="13">
    <location>
        <begin position="57"/>
        <end position="79"/>
    </location>
</feature>
<dbReference type="InterPro" id="IPR017871">
    <property type="entry name" value="ABC_transporter-like_CS"/>
</dbReference>
<feature type="transmembrane region" description="Helical" evidence="13">
    <location>
        <begin position="475"/>
        <end position="493"/>
    </location>
</feature>
<dbReference type="Gene3D" id="3.40.50.300">
    <property type="entry name" value="P-loop containing nucleotide triphosphate hydrolases"/>
    <property type="match status" value="2"/>
</dbReference>
<dbReference type="CDD" id="cd18579">
    <property type="entry name" value="ABC_6TM_ABCC_D1"/>
    <property type="match status" value="1"/>
</dbReference>
<feature type="transmembrane region" description="Helical" evidence="13">
    <location>
        <begin position="174"/>
        <end position="195"/>
    </location>
</feature>
<feature type="domain" description="ABC transporter" evidence="14">
    <location>
        <begin position="651"/>
        <end position="874"/>
    </location>
</feature>
<dbReference type="InterPro" id="IPR003439">
    <property type="entry name" value="ABC_transporter-like_ATP-bd"/>
</dbReference>
<evidence type="ECO:0000256" key="13">
    <source>
        <dbReference type="SAM" id="Phobius"/>
    </source>
</evidence>
<accession>A0A3Q0F165</accession>
<keyword evidence="16" id="KW-1185">Reference proteome</keyword>
<keyword evidence="8" id="KW-1278">Translocase</keyword>
<feature type="domain" description="ABC transmembrane type-1" evidence="15">
    <location>
        <begin position="953"/>
        <end position="1052"/>
    </location>
</feature>
<dbReference type="RefSeq" id="XP_022636112.1">
    <property type="nucleotide sequence ID" value="XM_022780391.1"/>
</dbReference>
<evidence type="ECO:0000256" key="11">
    <source>
        <dbReference type="ARBA" id="ARBA00034018"/>
    </source>
</evidence>
<protein>
    <recommendedName>
        <fullName evidence="3">ABC-type xenobiotic transporter</fullName>
        <ecNumber evidence="3">7.6.2.2</ecNumber>
    </recommendedName>
</protein>
<feature type="region of interest" description="Disordered" evidence="12">
    <location>
        <begin position="882"/>
        <end position="927"/>
    </location>
</feature>
<feature type="transmembrane region" description="Helical" evidence="13">
    <location>
        <begin position="1127"/>
        <end position="1147"/>
    </location>
</feature>
<evidence type="ECO:0000256" key="9">
    <source>
        <dbReference type="ARBA" id="ARBA00022989"/>
    </source>
</evidence>
<dbReference type="SMART" id="SM00382">
    <property type="entry name" value="AAA"/>
    <property type="match status" value="2"/>
</dbReference>
<dbReference type="EC" id="7.6.2.2" evidence="3"/>
<evidence type="ECO:0000256" key="1">
    <source>
        <dbReference type="ARBA" id="ARBA00004141"/>
    </source>
</evidence>
<dbReference type="PANTHER" id="PTHR24223:SF382">
    <property type="entry name" value="ABC-TYPE XENOBIOTIC TRANSPORTER"/>
    <property type="match status" value="1"/>
</dbReference>
<dbReference type="CDD" id="cd03244">
    <property type="entry name" value="ABCC_MRP_domain2"/>
    <property type="match status" value="1"/>
</dbReference>
<dbReference type="SUPFAM" id="SSF52540">
    <property type="entry name" value="P-loop containing nucleoside triphosphate hydrolases"/>
    <property type="match status" value="2"/>
</dbReference>
<gene>
    <name evidence="17" type="primary">LOC106762025</name>
</gene>
<feature type="transmembrane region" description="Helical" evidence="13">
    <location>
        <begin position="108"/>
        <end position="132"/>
    </location>
</feature>
<feature type="domain" description="ABC transporter" evidence="14">
    <location>
        <begin position="1216"/>
        <end position="1450"/>
    </location>
</feature>
<dbReference type="GeneID" id="106762025"/>
<dbReference type="InterPro" id="IPR027417">
    <property type="entry name" value="P-loop_NTPase"/>
</dbReference>
<keyword evidence="7" id="KW-0067">ATP-binding</keyword>
<evidence type="ECO:0000256" key="4">
    <source>
        <dbReference type="ARBA" id="ARBA00022448"/>
    </source>
</evidence>
<dbReference type="GO" id="GO:0016020">
    <property type="term" value="C:membrane"/>
    <property type="evidence" value="ECO:0007669"/>
    <property type="project" value="UniProtKB-SubCell"/>
</dbReference>
<keyword evidence="10 13" id="KW-0472">Membrane</keyword>
<dbReference type="FunFam" id="3.40.50.300:FF:000169">
    <property type="entry name" value="ABC transporter C family member 3"/>
    <property type="match status" value="1"/>
</dbReference>
<keyword evidence="5 13" id="KW-0812">Transmembrane</keyword>
<evidence type="ECO:0000256" key="3">
    <source>
        <dbReference type="ARBA" id="ARBA00012191"/>
    </source>
</evidence>
<dbReference type="PROSITE" id="PS50929">
    <property type="entry name" value="ABC_TM1F"/>
    <property type="match status" value="3"/>
</dbReference>
<keyword evidence="9 13" id="KW-1133">Transmembrane helix</keyword>
<dbReference type="FunFam" id="1.20.1560.10:FF:000003">
    <property type="entry name" value="ABC transporter C family member 10"/>
    <property type="match status" value="1"/>
</dbReference>
<proteinExistence type="inferred from homology"/>
<dbReference type="GO" id="GO:0016887">
    <property type="term" value="F:ATP hydrolysis activity"/>
    <property type="evidence" value="ECO:0007669"/>
    <property type="project" value="InterPro"/>
</dbReference>
<feature type="compositionally biased region" description="Polar residues" evidence="12">
    <location>
        <begin position="913"/>
        <end position="925"/>
    </location>
</feature>
<sequence>MSPRFQMLHFNMSSSSPPSWLTSPSCSTLGIDSSSPTAFLVVQWLRFLLLSPCPQRLLLSVFDFIFLLIVLAFAAVKLYSRLTSRHTSSSSITKPLLQEKRSHYKVTFWFKLTFFVTTLLLAAYTVLGVLAFQTSLSSWVVIEALFRLFQAVANILVVILLVHENKFKASEHPLSLRMYWIANMVVSCLFAISAVVRFVVVDGARLELSLRVDDVFSLVNLPFSAFLFVVAMKGVTGIQVIRTSDEVTAYQCLSNERNLSPYAHSSIFSKIVWLWINPLLNKGYQTPLKLDDVPSLPLDFRAEKMSELFESNWPKEEENSKHPVGVTLFRCFWKRIAFTGFLAVVRLAVMYVGPMLIQSFVDFSARKDSTPLEGLILILILFFAKSVEVLAVHQFNFNSQKLGMLIRSSIITSVYKKGLRLSSSSRQSHGAGQIVNHMAVDAQQLSDLMLQFHPIWLMPLQVTAALALIYSSIGVSAFAALLGASLVFVFTLIRTKRSNTFQFRIMKGRDLRMKATNELLNNMRVIKFQAWEEYFGNKIQQFREAEHGWIGKFLYYFALNMAVLTSAPLLVCVLTFGASVLQGVPLNTGTVFTITSVIKILQEPVRTFPQALILISQAMISLGRLDEFMMSKEMDEGAVERLDGCDGDTAVEIKNGEFSWDDADANVALKVEELEIKRGEHAAVVGTVGSGKSSLLASLLGEMIKISGKVTVCGSIAYVAQTSWIQNATIQDNVLFGLPMNKEKYEEAIRVCCLEKDLEMMEYGDKTEIGERGINLSGGQKQRIQLARAVYQDCDIYLLDDVFSAVDAQTGSFIFKECIMGALKNKTILLVTHQVDFLHNVDCIMVMKEGRIVQSGKYDELLNAGLDFGALVAAHESSMEIVESSDKGGDDSTQSPKLAQLPSKEKEKAGEKQPQNQAKSANTSAKLIEDEERETGHVSLKVYKHYFTEAFGWWGVVLMLALSIAWMLSFLAGDYWLAIGTAEGTNFAPATFITVYACIAVGVAVVVMARSILFTYWGLKTSQSFFSGMLQSILHAPMSFFDTTPSGRILSRQYYLASSRELTRLDSITKAPVIHHFSESIAGVITIRGFGKQNEFCQENIDKVNASLRMDFHNNGANEWLGFRLDYMGVVFLSISTVFMIFLPSAIVRPEYVGLSLSYGLSLSSILSLTITMSCSVENKMVSVERIKQFTNLPSEAPWKIADSSPPNNWPSLGCIELNNLQVRYRPNTPLILKGISLTIQGGEKIGVVGRTGSGKSTLIQVLFRLIEPSAGKIIIDGINICTVGLHDLRSRFGIIPQDPVLFQGTVRSNIDPLGLYSEEEIWKSLERCQLKDVVAAKPEKLEASVVDGGDNWSVGQRQLLCLGRIMLKRSKILFMDEATASVDSQTDAVIQKIIREDFADRTIISIAHRIPTVMDCDKVLVIDAGLSKEYDKPSRLLERPSLFAALVKEYSNRSA</sequence>
<evidence type="ECO:0000259" key="15">
    <source>
        <dbReference type="PROSITE" id="PS50929"/>
    </source>
</evidence>
<dbReference type="InterPro" id="IPR044746">
    <property type="entry name" value="ABCC_6TM_D1"/>
</dbReference>
<dbReference type="CDD" id="cd03250">
    <property type="entry name" value="ABCC_MRP_domain1"/>
    <property type="match status" value="1"/>
</dbReference>
<feature type="transmembrane region" description="Helical" evidence="13">
    <location>
        <begin position="336"/>
        <end position="354"/>
    </location>
</feature>
<feature type="transmembrane region" description="Helical" evidence="13">
    <location>
        <begin position="144"/>
        <end position="162"/>
    </location>
</feature>
<dbReference type="GO" id="GO:0005524">
    <property type="term" value="F:ATP binding"/>
    <property type="evidence" value="ECO:0007669"/>
    <property type="project" value="UniProtKB-KW"/>
</dbReference>
<evidence type="ECO:0000313" key="16">
    <source>
        <dbReference type="Proteomes" id="UP000087766"/>
    </source>
</evidence>
<feature type="transmembrane region" description="Helical" evidence="13">
    <location>
        <begin position="374"/>
        <end position="397"/>
    </location>
</feature>
<comment type="subcellular location">
    <subcellularLocation>
        <location evidence="1">Membrane</location>
        <topology evidence="1">Multi-pass membrane protein</topology>
    </subcellularLocation>
</comment>
<dbReference type="InterPro" id="IPR036640">
    <property type="entry name" value="ABC1_TM_sf"/>
</dbReference>
<organism evidence="16 17">
    <name type="scientific">Vigna radiata var. radiata</name>
    <name type="common">Mung bean</name>
    <name type="synonym">Phaseolus aureus</name>
    <dbReference type="NCBI Taxonomy" id="3916"/>
    <lineage>
        <taxon>Eukaryota</taxon>
        <taxon>Viridiplantae</taxon>
        <taxon>Streptophyta</taxon>
        <taxon>Embryophyta</taxon>
        <taxon>Tracheophyta</taxon>
        <taxon>Spermatophyta</taxon>
        <taxon>Magnoliopsida</taxon>
        <taxon>eudicotyledons</taxon>
        <taxon>Gunneridae</taxon>
        <taxon>Pentapetalae</taxon>
        <taxon>rosids</taxon>
        <taxon>fabids</taxon>
        <taxon>Fabales</taxon>
        <taxon>Fabaceae</taxon>
        <taxon>Papilionoideae</taxon>
        <taxon>50 kb inversion clade</taxon>
        <taxon>NPAAA clade</taxon>
        <taxon>indigoferoid/millettioid clade</taxon>
        <taxon>Phaseoleae</taxon>
        <taxon>Vigna</taxon>
    </lineage>
</organism>
<evidence type="ECO:0000256" key="2">
    <source>
        <dbReference type="ARBA" id="ARBA00009726"/>
    </source>
</evidence>
<feature type="transmembrane region" description="Helical" evidence="13">
    <location>
        <begin position="553"/>
        <end position="578"/>
    </location>
</feature>
<dbReference type="InterPro" id="IPR003593">
    <property type="entry name" value="AAA+_ATPase"/>
</dbReference>
<feature type="transmembrane region" description="Helical" evidence="13">
    <location>
        <begin position="215"/>
        <end position="232"/>
    </location>
</feature>
<comment type="similarity">
    <text evidence="2">Belongs to the ABC transporter superfamily. ABCC family. Conjugate transporter (TC 3.A.1.208) subfamily.</text>
</comment>
<comment type="catalytic activity">
    <reaction evidence="11">
        <text>ATP + H2O + xenobioticSide 1 = ADP + phosphate + xenobioticSide 2.</text>
        <dbReference type="EC" id="7.6.2.2"/>
    </reaction>
</comment>
<evidence type="ECO:0000256" key="8">
    <source>
        <dbReference type="ARBA" id="ARBA00022967"/>
    </source>
</evidence>
<dbReference type="InterPro" id="IPR050173">
    <property type="entry name" value="ABC_transporter_C-like"/>
</dbReference>
<name>A0A3Q0F165_VIGRR</name>
<evidence type="ECO:0000256" key="7">
    <source>
        <dbReference type="ARBA" id="ARBA00022840"/>
    </source>
</evidence>
<feature type="domain" description="ABC transmembrane type-1" evidence="15">
    <location>
        <begin position="337"/>
        <end position="617"/>
    </location>
</feature>
<keyword evidence="4" id="KW-0813">Transport</keyword>
<evidence type="ECO:0000256" key="12">
    <source>
        <dbReference type="SAM" id="MobiDB-lite"/>
    </source>
</evidence>
<dbReference type="SUPFAM" id="SSF90123">
    <property type="entry name" value="ABC transporter transmembrane region"/>
    <property type="match status" value="2"/>
</dbReference>
<dbReference type="InterPro" id="IPR044726">
    <property type="entry name" value="ABCC_6TM_D2"/>
</dbReference>
<evidence type="ECO:0000256" key="6">
    <source>
        <dbReference type="ARBA" id="ARBA00022741"/>
    </source>
</evidence>
<dbReference type="Gene3D" id="1.20.1560.10">
    <property type="entry name" value="ABC transporter type 1, transmembrane domain"/>
    <property type="match status" value="3"/>
</dbReference>
<dbReference type="InterPro" id="IPR011527">
    <property type="entry name" value="ABC1_TM_dom"/>
</dbReference>
<feature type="domain" description="ABC transmembrane type-1" evidence="15">
    <location>
        <begin position="1054"/>
        <end position="1179"/>
    </location>
</feature>
<evidence type="ECO:0000256" key="5">
    <source>
        <dbReference type="ARBA" id="ARBA00022692"/>
    </source>
</evidence>
<feature type="transmembrane region" description="Helical" evidence="13">
    <location>
        <begin position="993"/>
        <end position="1019"/>
    </location>
</feature>